<feature type="region of interest" description="Disordered" evidence="1">
    <location>
        <begin position="23"/>
        <end position="60"/>
    </location>
</feature>
<evidence type="ECO:0000313" key="3">
    <source>
        <dbReference type="Proteomes" id="UP000006230"/>
    </source>
</evidence>
<gene>
    <name evidence="2" type="ORF">R2601_13089</name>
</gene>
<dbReference type="OrthoDB" id="7875821at2"/>
<proteinExistence type="predicted"/>
<evidence type="ECO:0000313" key="2">
    <source>
        <dbReference type="EMBL" id="EAU43504.1"/>
    </source>
</evidence>
<organism evidence="2 3">
    <name type="scientific">Salipiger bermudensis (strain DSM 26914 / JCM 13377 / KCTC 12554 / HTCC2601)</name>
    <name type="common">Pelagibaca bermudensis</name>
    <dbReference type="NCBI Taxonomy" id="314265"/>
    <lineage>
        <taxon>Bacteria</taxon>
        <taxon>Pseudomonadati</taxon>
        <taxon>Pseudomonadota</taxon>
        <taxon>Alphaproteobacteria</taxon>
        <taxon>Rhodobacterales</taxon>
        <taxon>Roseobacteraceae</taxon>
        <taxon>Salipiger</taxon>
    </lineage>
</organism>
<dbReference type="EMBL" id="AATQ01000083">
    <property type="protein sequence ID" value="EAU43504.1"/>
    <property type="molecule type" value="Genomic_DNA"/>
</dbReference>
<protein>
    <submittedName>
        <fullName evidence="2">Uncharacterized protein</fullName>
    </submittedName>
</protein>
<dbReference type="RefSeq" id="WP_007794754.1">
    <property type="nucleotide sequence ID" value="NZ_DS022276.1"/>
</dbReference>
<dbReference type="Proteomes" id="UP000006230">
    <property type="component" value="Unassembled WGS sequence"/>
</dbReference>
<evidence type="ECO:0000256" key="1">
    <source>
        <dbReference type="SAM" id="MobiDB-lite"/>
    </source>
</evidence>
<dbReference type="STRING" id="314265.R2601_13089"/>
<dbReference type="AlphaFoldDB" id="Q0FH44"/>
<keyword evidence="3" id="KW-1185">Reference proteome</keyword>
<comment type="caution">
    <text evidence="2">The sequence shown here is derived from an EMBL/GenBank/DDBJ whole genome shotgun (WGS) entry which is preliminary data.</text>
</comment>
<reference evidence="2 3" key="1">
    <citation type="journal article" date="2010" name="J. Bacteriol.">
        <title>Genome sequences of Pelagibaca bermudensis HTCC2601T and Maritimibacter alkaliphilus HTCC2654T, the type strains of two marine Roseobacter genera.</title>
        <authorList>
            <person name="Thrash J.C."/>
            <person name="Cho J.C."/>
            <person name="Ferriera S."/>
            <person name="Johnson J."/>
            <person name="Vergin K.L."/>
            <person name="Giovannoni S.J."/>
        </authorList>
    </citation>
    <scope>NUCLEOTIDE SEQUENCE [LARGE SCALE GENOMIC DNA]</scope>
    <source>
        <strain evidence="3">DSM 26914 / JCM 13377 / KCTC 12554 / HTCC2601</strain>
    </source>
</reference>
<name>Q0FH44_SALBH</name>
<dbReference type="HOGENOM" id="CLU_2937528_0_0_5"/>
<accession>Q0FH44</accession>
<sequence length="60" mass="6848">MIETPDMRAARDTDTKTAISVETEWAPPAAPLEMPRQMLETETRASESSLLRLFRKRSRA</sequence>